<dbReference type="AlphaFoldDB" id="A0A401H3K6"/>
<reference evidence="2 3" key="1">
    <citation type="journal article" date="2018" name="Sci. Rep.">
        <title>Genome sequence of the cauliflower mushroom Sparassis crispa (Hanabiratake) and its association with beneficial usage.</title>
        <authorList>
            <person name="Kiyama R."/>
            <person name="Furutani Y."/>
            <person name="Kawaguchi K."/>
            <person name="Nakanishi T."/>
        </authorList>
    </citation>
    <scope>NUCLEOTIDE SEQUENCE [LARGE SCALE GENOMIC DNA]</scope>
</reference>
<dbReference type="GeneID" id="38785909"/>
<evidence type="ECO:0008006" key="4">
    <source>
        <dbReference type="Google" id="ProtNLM"/>
    </source>
</evidence>
<sequence>MASLKTEVACRPLRYREIPRTVDVTERVFRDTPFFNYVFFPSPDARDPRVCKLGARLVTTIQNANYVSQKEAITVDGGDGFVTFVSPRNGLSPWRKIFQRMMQTLAFVFIFLITKLTSTEEQRQRMKETRQRNNALRGSVIGGQLDDVFLIDILAVSPDKQSLGYGCMLLEAVTSQCTVICRCFYEYSPEGQRRMRNADAHTCTPDLRPGRSMRSLGLQSSQRTH</sequence>
<comment type="caution">
    <text evidence="2">The sequence shown here is derived from an EMBL/GenBank/DDBJ whole genome shotgun (WGS) entry which is preliminary data.</text>
</comment>
<evidence type="ECO:0000313" key="2">
    <source>
        <dbReference type="EMBL" id="GBE88992.1"/>
    </source>
</evidence>
<evidence type="ECO:0000256" key="1">
    <source>
        <dbReference type="SAM" id="MobiDB-lite"/>
    </source>
</evidence>
<evidence type="ECO:0000313" key="3">
    <source>
        <dbReference type="Proteomes" id="UP000287166"/>
    </source>
</evidence>
<dbReference type="RefSeq" id="XP_027619905.1">
    <property type="nucleotide sequence ID" value="XM_027764104.1"/>
</dbReference>
<protein>
    <recommendedName>
        <fullName evidence="4">N-acetyltransferase domain-containing protein</fullName>
    </recommendedName>
</protein>
<accession>A0A401H3K6</accession>
<dbReference type="OrthoDB" id="2744543at2759"/>
<dbReference type="EMBL" id="BFAD01000014">
    <property type="protein sequence ID" value="GBE88992.1"/>
    <property type="molecule type" value="Genomic_DNA"/>
</dbReference>
<dbReference type="Proteomes" id="UP000287166">
    <property type="component" value="Unassembled WGS sequence"/>
</dbReference>
<feature type="region of interest" description="Disordered" evidence="1">
    <location>
        <begin position="200"/>
        <end position="225"/>
    </location>
</feature>
<proteinExistence type="predicted"/>
<name>A0A401H3K6_9APHY</name>
<keyword evidence="3" id="KW-1185">Reference proteome</keyword>
<dbReference type="Gene3D" id="3.40.630.30">
    <property type="match status" value="1"/>
</dbReference>
<gene>
    <name evidence="2" type="ORF">SCP_1404000</name>
</gene>
<dbReference type="InParanoid" id="A0A401H3K6"/>
<organism evidence="2 3">
    <name type="scientific">Sparassis crispa</name>
    <dbReference type="NCBI Taxonomy" id="139825"/>
    <lineage>
        <taxon>Eukaryota</taxon>
        <taxon>Fungi</taxon>
        <taxon>Dikarya</taxon>
        <taxon>Basidiomycota</taxon>
        <taxon>Agaricomycotina</taxon>
        <taxon>Agaricomycetes</taxon>
        <taxon>Polyporales</taxon>
        <taxon>Sparassidaceae</taxon>
        <taxon>Sparassis</taxon>
    </lineage>
</organism>